<dbReference type="AlphaFoldDB" id="A0A1Q9F7A9"/>
<comment type="caution">
    <text evidence="1">The sequence shown here is derived from an EMBL/GenBank/DDBJ whole genome shotgun (WGS) entry which is preliminary data.</text>
</comment>
<evidence type="ECO:0000313" key="1">
    <source>
        <dbReference type="EMBL" id="OLQ15547.1"/>
    </source>
</evidence>
<reference evidence="1 2" key="1">
    <citation type="submission" date="2016-02" db="EMBL/GenBank/DDBJ databases">
        <title>Genome analysis of coral dinoflagellate symbionts highlights evolutionary adaptations to a symbiotic lifestyle.</title>
        <authorList>
            <person name="Aranda M."/>
            <person name="Li Y."/>
            <person name="Liew Y.J."/>
            <person name="Baumgarten S."/>
            <person name="Simakov O."/>
            <person name="Wilson M."/>
            <person name="Piel J."/>
            <person name="Ashoor H."/>
            <person name="Bougouffa S."/>
            <person name="Bajic V.B."/>
            <person name="Ryu T."/>
            <person name="Ravasi T."/>
            <person name="Bayer T."/>
            <person name="Micklem G."/>
            <person name="Kim H."/>
            <person name="Bhak J."/>
            <person name="Lajeunesse T.C."/>
            <person name="Voolstra C.R."/>
        </authorList>
    </citation>
    <scope>NUCLEOTIDE SEQUENCE [LARGE SCALE GENOMIC DNA]</scope>
    <source>
        <strain evidence="1 2">CCMP2467</strain>
    </source>
</reference>
<evidence type="ECO:0000313" key="2">
    <source>
        <dbReference type="Proteomes" id="UP000186817"/>
    </source>
</evidence>
<proteinExistence type="predicted"/>
<sequence length="463" mass="51798">MSTAARDVGNLQIVLWDEEAVQYKAEDVALPLAAPPPPPGHGPDAEAREALLNDCRSLLYFLWLHHSRCLDRRPRDIMALAGAGDSDINFDLWFAWENAQAVTHTVNGGDWNDITSTWLRLELQGTSSSGAAGSSARIVSYHGTRWPKLPWILQEKGLRAGPRVAGNTRGVWSSQSFQVAEMYAWPEPLAGAAQKPWNPWKQPEASARPGERFQVVLELELQEWRCHSRSKSGCLVTQDEAKVTLKALHLRCWREGSSDHPSLRQGYFPSSFMPNGERLDFVPGGSLDGQAKRQTLTKWIRPQLQHVVRKAESNKKRVKKMVQKKVPKRVTLNYADVDITELCWDSLVAVVQGRTLREKLDKIMRKAYVTVVKCAASPVALLSGWATEVAGQLVQEEEFTFAFHRSVASDIIEVLKRMLQGGALPRRMVGQKTWDKALEDQLQDIVAAKLSRVLAADMLMLPG</sequence>
<name>A0A1Q9F7A9_SYMMI</name>
<gene>
    <name evidence="1" type="ORF">AK812_SmicGene201</name>
</gene>
<organism evidence="1 2">
    <name type="scientific">Symbiodinium microadriaticum</name>
    <name type="common">Dinoflagellate</name>
    <name type="synonym">Zooxanthella microadriatica</name>
    <dbReference type="NCBI Taxonomy" id="2951"/>
    <lineage>
        <taxon>Eukaryota</taxon>
        <taxon>Sar</taxon>
        <taxon>Alveolata</taxon>
        <taxon>Dinophyceae</taxon>
        <taxon>Suessiales</taxon>
        <taxon>Symbiodiniaceae</taxon>
        <taxon>Symbiodinium</taxon>
    </lineage>
</organism>
<accession>A0A1Q9F7A9</accession>
<dbReference type="Proteomes" id="UP000186817">
    <property type="component" value="Unassembled WGS sequence"/>
</dbReference>
<keyword evidence="2" id="KW-1185">Reference proteome</keyword>
<dbReference type="OrthoDB" id="418118at2759"/>
<protein>
    <submittedName>
        <fullName evidence="1">Uncharacterized protein</fullName>
    </submittedName>
</protein>
<dbReference type="EMBL" id="LSRX01000002">
    <property type="protein sequence ID" value="OLQ15547.1"/>
    <property type="molecule type" value="Genomic_DNA"/>
</dbReference>